<dbReference type="Gene3D" id="3.90.1570.10">
    <property type="entry name" value="tt1808, chain A"/>
    <property type="match status" value="1"/>
</dbReference>
<keyword evidence="2" id="KW-0255">Endonuclease</keyword>
<evidence type="ECO:0000259" key="1">
    <source>
        <dbReference type="Pfam" id="PF05685"/>
    </source>
</evidence>
<dbReference type="InterPro" id="IPR008538">
    <property type="entry name" value="Uma2"/>
</dbReference>
<dbReference type="Proteomes" id="UP001595990">
    <property type="component" value="Unassembled WGS sequence"/>
</dbReference>
<dbReference type="CDD" id="cd06260">
    <property type="entry name" value="DUF820-like"/>
    <property type="match status" value="1"/>
</dbReference>
<dbReference type="SUPFAM" id="SSF52980">
    <property type="entry name" value="Restriction endonuclease-like"/>
    <property type="match status" value="1"/>
</dbReference>
<protein>
    <submittedName>
        <fullName evidence="2">Uma2 family endonuclease</fullName>
    </submittedName>
</protein>
<proteinExistence type="predicted"/>
<dbReference type="InterPro" id="IPR012296">
    <property type="entry name" value="Nuclease_put_TT1808"/>
</dbReference>
<dbReference type="PANTHER" id="PTHR35400:SF3">
    <property type="entry name" value="SLL1072 PROTEIN"/>
    <property type="match status" value="1"/>
</dbReference>
<evidence type="ECO:0000313" key="3">
    <source>
        <dbReference type="Proteomes" id="UP001595990"/>
    </source>
</evidence>
<feature type="domain" description="Putative restriction endonuclease" evidence="1">
    <location>
        <begin position="36"/>
        <end position="194"/>
    </location>
</feature>
<name>A0ABV9BL12_9ACTN</name>
<dbReference type="RefSeq" id="WP_417923069.1">
    <property type="nucleotide sequence ID" value="NZ_JBHSFS010000007.1"/>
</dbReference>
<gene>
    <name evidence="2" type="ORF">ACFPEN_17350</name>
</gene>
<keyword evidence="2" id="KW-0378">Hydrolase</keyword>
<evidence type="ECO:0000313" key="2">
    <source>
        <dbReference type="EMBL" id="MFC4514702.1"/>
    </source>
</evidence>
<organism evidence="2 3">
    <name type="scientific">Streptomyces ehimensis</name>
    <dbReference type="NCBI Taxonomy" id="68195"/>
    <lineage>
        <taxon>Bacteria</taxon>
        <taxon>Bacillati</taxon>
        <taxon>Actinomycetota</taxon>
        <taxon>Actinomycetes</taxon>
        <taxon>Kitasatosporales</taxon>
        <taxon>Streptomycetaceae</taxon>
        <taxon>Streptomyces</taxon>
    </lineage>
</organism>
<sequence>MAVMVETPPPQAISRPQEPVGGFEELCQVLEQVDARLPDGYRTEIVGGNVVVSPWPECAYDYIIESAIEQLSPHAPDGHRVRGYPRLFKFPSQDQSYGPDFYALEWTALKTKGIYAPGDALSLVGEVTSRSTASTDREDKVEVYGKAGVPVYVLVDVLAESITAYSDPSPDSGYRAHHQVKLGDKVHIPAPFDCELDTSDWAA</sequence>
<dbReference type="EMBL" id="JBHSFS010000007">
    <property type="protein sequence ID" value="MFC4514702.1"/>
    <property type="molecule type" value="Genomic_DNA"/>
</dbReference>
<dbReference type="Pfam" id="PF05685">
    <property type="entry name" value="Uma2"/>
    <property type="match status" value="1"/>
</dbReference>
<comment type="caution">
    <text evidence="2">The sequence shown here is derived from an EMBL/GenBank/DDBJ whole genome shotgun (WGS) entry which is preliminary data.</text>
</comment>
<reference evidence="3" key="1">
    <citation type="journal article" date="2019" name="Int. J. Syst. Evol. Microbiol.">
        <title>The Global Catalogue of Microorganisms (GCM) 10K type strain sequencing project: providing services to taxonomists for standard genome sequencing and annotation.</title>
        <authorList>
            <consortium name="The Broad Institute Genomics Platform"/>
            <consortium name="The Broad Institute Genome Sequencing Center for Infectious Disease"/>
            <person name="Wu L."/>
            <person name="Ma J."/>
        </authorList>
    </citation>
    <scope>NUCLEOTIDE SEQUENCE [LARGE SCALE GENOMIC DNA]</scope>
    <source>
        <strain evidence="3">CECT 8064</strain>
    </source>
</reference>
<dbReference type="InterPro" id="IPR011335">
    <property type="entry name" value="Restrct_endonuc-II-like"/>
</dbReference>
<accession>A0ABV9BL12</accession>
<dbReference type="GO" id="GO:0004519">
    <property type="term" value="F:endonuclease activity"/>
    <property type="evidence" value="ECO:0007669"/>
    <property type="project" value="UniProtKB-KW"/>
</dbReference>
<dbReference type="PANTHER" id="PTHR35400">
    <property type="entry name" value="SLR1083 PROTEIN"/>
    <property type="match status" value="1"/>
</dbReference>
<keyword evidence="2" id="KW-0540">Nuclease</keyword>
<keyword evidence="3" id="KW-1185">Reference proteome</keyword>